<dbReference type="Proteomes" id="UP000202923">
    <property type="component" value="Genome"/>
</dbReference>
<proteinExistence type="predicted"/>
<dbReference type="EMBL" id="KX397369">
    <property type="protein sequence ID" value="ANZ49444.1"/>
    <property type="molecule type" value="Genomic_DNA"/>
</dbReference>
<evidence type="ECO:0000313" key="2">
    <source>
        <dbReference type="Proteomes" id="UP000202923"/>
    </source>
</evidence>
<evidence type="ECO:0000313" key="1">
    <source>
        <dbReference type="EMBL" id="ANZ49444.1"/>
    </source>
</evidence>
<dbReference type="OrthoDB" id="8671at10239"/>
<reference evidence="1 2" key="1">
    <citation type="submission" date="2016-06" db="EMBL/GenBank/DDBJ databases">
        <authorList>
            <person name="Kjaerup R.B."/>
            <person name="Dalgaard T.S."/>
            <person name="Juul-Madsen H.R."/>
        </authorList>
    </citation>
    <scope>NUCLEOTIDE SEQUENCE [LARGE SCALE GENOMIC DNA]</scope>
</reference>
<dbReference type="RefSeq" id="YP_009278697.1">
    <property type="nucleotide sequence ID" value="NC_031010.1"/>
</dbReference>
<sequence length="334" mass="37700">MNRIDLDVEPSVVPTPVNVGGLVKSMTVINNTGLPIFMTDPTGSHVVIHPNHDVISMDSVVVYVTHRVRNGGGNLSGLLDDVPPKLAAQMVEDFKRRGECTVMYTIGEIDALLRGELLLIKKLGVGFSIKPVDVDKTPVRTSMRNKASLVLGVVVVQKHGDPRIIRHVRYYTTVIAVEPMRSRFFEEGVYLTISGGECVEEGSMLRFGFDEAISPFRCFETREEAKAFRWEDALPDIRDAKRQLETQLLESQSQMDERKQAMELEHKTRMNDLAIEKERVAAYYRDRELETKQKQEERKDHYESRSLVRKDGSETLKMIPAFLAAGLTVVGLLL</sequence>
<protein>
    <submittedName>
        <fullName evidence="1">Uncharacterized protein</fullName>
    </submittedName>
</protein>
<accession>A0A1B2IDZ6</accession>
<name>A0A1B2IDZ6_9CAUD</name>
<dbReference type="KEGG" id="vg:29061936"/>
<organism evidence="1 2">
    <name type="scientific">Erwinia phage vB_EamM_Kwan</name>
    <dbReference type="NCBI Taxonomy" id="1883374"/>
    <lineage>
        <taxon>Viruses</taxon>
        <taxon>Duplodnaviria</taxon>
        <taxon>Heunggongvirae</taxon>
        <taxon>Uroviricota</taxon>
        <taxon>Caudoviricetes</taxon>
        <taxon>Chimalliviridae</taxon>
        <taxon>Wellingtonvirus</taxon>
        <taxon>Wellingtonvirus wellington</taxon>
    </lineage>
</organism>
<dbReference type="GeneID" id="29061936"/>
<gene>
    <name evidence="1" type="ORF">KWAN_92</name>
</gene>